<keyword evidence="2 9" id="KW-0547">Nucleotide-binding</keyword>
<dbReference type="AlphaFoldDB" id="A0A2Z4Y9S8"/>
<feature type="region of interest" description="Head domain (RuvB-H)" evidence="9">
    <location>
        <begin position="251"/>
        <end position="335"/>
    </location>
</feature>
<evidence type="ECO:0000256" key="6">
    <source>
        <dbReference type="ARBA" id="ARBA00023125"/>
    </source>
</evidence>
<dbReference type="Proteomes" id="UP000262583">
    <property type="component" value="Chromosome"/>
</dbReference>
<feature type="binding site" evidence="9">
    <location>
        <position position="177"/>
    </location>
    <ligand>
        <name>ATP</name>
        <dbReference type="ChEBI" id="CHEBI:30616"/>
    </ligand>
</feature>
<dbReference type="SUPFAM" id="SSF46785">
    <property type="entry name" value="Winged helix' DNA-binding domain"/>
    <property type="match status" value="1"/>
</dbReference>
<feature type="binding site" evidence="9">
    <location>
        <position position="311"/>
    </location>
    <ligand>
        <name>DNA</name>
        <dbReference type="ChEBI" id="CHEBI:16991"/>
    </ligand>
</feature>
<keyword evidence="1 9" id="KW-0963">Cytoplasm</keyword>
<dbReference type="NCBIfam" id="NF000868">
    <property type="entry name" value="PRK00080.1"/>
    <property type="match status" value="1"/>
</dbReference>
<comment type="catalytic activity">
    <reaction evidence="9">
        <text>ATP + H2O = ADP + phosphate + H(+)</text>
        <dbReference type="Rhea" id="RHEA:13065"/>
        <dbReference type="ChEBI" id="CHEBI:15377"/>
        <dbReference type="ChEBI" id="CHEBI:15378"/>
        <dbReference type="ChEBI" id="CHEBI:30616"/>
        <dbReference type="ChEBI" id="CHEBI:43474"/>
        <dbReference type="ChEBI" id="CHEBI:456216"/>
    </reaction>
</comment>
<dbReference type="PANTHER" id="PTHR42848">
    <property type="match status" value="1"/>
</dbReference>
<name>A0A2Z4Y9S8_SUMC1</name>
<dbReference type="GO" id="GO:0006310">
    <property type="term" value="P:DNA recombination"/>
    <property type="evidence" value="ECO:0007669"/>
    <property type="project" value="UniProtKB-UniRule"/>
</dbReference>
<dbReference type="InterPro" id="IPR041445">
    <property type="entry name" value="AAA_lid_4"/>
</dbReference>
<dbReference type="EMBL" id="CP030759">
    <property type="protein sequence ID" value="AXA37145.1"/>
    <property type="molecule type" value="Genomic_DNA"/>
</dbReference>
<evidence type="ECO:0000259" key="10">
    <source>
        <dbReference type="SMART" id="SM00382"/>
    </source>
</evidence>
<accession>A0A2Z4Y9S8</accession>
<feature type="binding site" evidence="9">
    <location>
        <position position="16"/>
    </location>
    <ligand>
        <name>ATP</name>
        <dbReference type="ChEBI" id="CHEBI:30616"/>
    </ligand>
</feature>
<dbReference type="Gene3D" id="1.10.10.10">
    <property type="entry name" value="Winged helix-like DNA-binding domain superfamily/Winged helix DNA-binding domain"/>
    <property type="match status" value="1"/>
</dbReference>
<keyword evidence="3 9" id="KW-0227">DNA damage</keyword>
<protein>
    <recommendedName>
        <fullName evidence="9">Holliday junction branch migration complex subunit RuvB</fullName>
        <ecNumber evidence="9">3.6.4.-</ecNumber>
    </recommendedName>
</protein>
<feature type="binding site" evidence="9">
    <location>
        <position position="63"/>
    </location>
    <ligand>
        <name>ATP</name>
        <dbReference type="ChEBI" id="CHEBI:30616"/>
    </ligand>
</feature>
<dbReference type="InterPro" id="IPR008823">
    <property type="entry name" value="RuvB_wg_C"/>
</dbReference>
<organism evidence="11 12">
    <name type="scientific">Sumerlaea chitinivorans</name>
    <dbReference type="NCBI Taxonomy" id="2250252"/>
    <lineage>
        <taxon>Bacteria</taxon>
        <taxon>Candidatus Sumerlaeota</taxon>
        <taxon>Candidatus Sumerlaeia</taxon>
        <taxon>Candidatus Sumerlaeales</taxon>
        <taxon>Candidatus Sumerlaeaceae</taxon>
        <taxon>Candidatus Sumerlaea</taxon>
    </lineage>
</organism>
<dbReference type="HAMAP" id="MF_00016">
    <property type="entry name" value="DNA_HJ_migration_RuvB"/>
    <property type="match status" value="1"/>
</dbReference>
<comment type="subunit">
    <text evidence="9">Homohexamer. Forms an RuvA(8)-RuvB(12)-Holliday junction (HJ) complex. HJ DNA is sandwiched between 2 RuvA tetramers; dsDNA enters through RuvA and exits via RuvB. An RuvB hexamer assembles on each DNA strand where it exits the tetramer. Each RuvB hexamer is contacted by two RuvA subunits (via domain III) on 2 adjacent RuvB subunits; this complex drives branch migration. In the full resolvosome a probable DNA-RuvA(4)-RuvB(12)-RuvC(2) complex forms which resolves the HJ.</text>
</comment>
<sequence length="335" mass="37395">MSPKRDEGEEREEATLRPRTTAEFIGQRRVIENLRVYIEAAKRRGDALDHCLLFGPPGLGKTTLAHIIANEMGSDIKATSGPIIERKDDLAAILTDLKKGDVLFIDEIHRLNRVVEECLYPALEDFKIDILIGEGPHAKSIKLHLPPFTLVGATTRAGMITAPLRSRFGITERLEFYGVEEMEQIVRRSARILGIEMDESGCHEIARRARGTPRIANRILRRLRDFAQVKGDGRITGDLAKHSLALLEIDELGLDLLDRTYLLTIIDKFSGGPVGLNNIAIAIGEDEDTIEDMIEPFLIQIGFLQRTPRGRVATPAAYRHLGLPEPKVTQPELFS</sequence>
<evidence type="ECO:0000256" key="2">
    <source>
        <dbReference type="ARBA" id="ARBA00022741"/>
    </source>
</evidence>
<evidence type="ECO:0000256" key="5">
    <source>
        <dbReference type="ARBA" id="ARBA00022840"/>
    </source>
</evidence>
<comment type="similarity">
    <text evidence="9">Belongs to the RuvB family.</text>
</comment>
<comment type="domain">
    <text evidence="9">Has 3 domains, the large (RuvB-L) and small ATPase (RuvB-S) domains and the C-terminal head (RuvB-H) domain. The head domain binds DNA, while the ATPase domains jointly bind ATP, ADP or are empty depending on the state of the subunit in the translocation cycle. During a single DNA translocation step the structure of each domain remains the same, but their relative positions change.</text>
</comment>
<dbReference type="GO" id="GO:0006281">
    <property type="term" value="P:DNA repair"/>
    <property type="evidence" value="ECO:0007669"/>
    <property type="project" value="UniProtKB-UniRule"/>
</dbReference>
<dbReference type="Pfam" id="PF05491">
    <property type="entry name" value="WHD_RuvB"/>
    <property type="match status" value="1"/>
</dbReference>
<keyword evidence="8 9" id="KW-0234">DNA repair</keyword>
<dbReference type="GO" id="GO:0005737">
    <property type="term" value="C:cytoplasm"/>
    <property type="evidence" value="ECO:0007669"/>
    <property type="project" value="UniProtKB-SubCell"/>
</dbReference>
<proteinExistence type="inferred from homology"/>
<evidence type="ECO:0000256" key="7">
    <source>
        <dbReference type="ARBA" id="ARBA00023172"/>
    </source>
</evidence>
<feature type="binding site" evidence="9">
    <location>
        <begin position="124"/>
        <end position="126"/>
    </location>
    <ligand>
        <name>ATP</name>
        <dbReference type="ChEBI" id="CHEBI:30616"/>
    </ligand>
</feature>
<evidence type="ECO:0000313" key="12">
    <source>
        <dbReference type="Proteomes" id="UP000262583"/>
    </source>
</evidence>
<reference evidence="11 12" key="1">
    <citation type="submission" date="2018-05" db="EMBL/GenBank/DDBJ databases">
        <title>A metagenomic window into the 2 km-deep terrestrial subsurface aquifer revealed taxonomically and functionally diverse microbial community comprising novel uncultured bacterial lineages.</title>
        <authorList>
            <person name="Kadnikov V.V."/>
            <person name="Mardanov A.V."/>
            <person name="Beletsky A.V."/>
            <person name="Banks D."/>
            <person name="Pimenov N.V."/>
            <person name="Frank Y.A."/>
            <person name="Karnachuk O.V."/>
            <person name="Ravin N.V."/>
        </authorList>
    </citation>
    <scope>NUCLEOTIDE SEQUENCE [LARGE SCALE GENOMIC DNA]</scope>
    <source>
        <strain evidence="11">BY</strain>
    </source>
</reference>
<dbReference type="GO" id="GO:0016887">
    <property type="term" value="F:ATP hydrolysis activity"/>
    <property type="evidence" value="ECO:0007669"/>
    <property type="project" value="RHEA"/>
</dbReference>
<evidence type="ECO:0000256" key="9">
    <source>
        <dbReference type="HAMAP-Rule" id="MF_00016"/>
    </source>
</evidence>
<keyword evidence="5 9" id="KW-0067">ATP-binding</keyword>
<dbReference type="GO" id="GO:0000400">
    <property type="term" value="F:four-way junction DNA binding"/>
    <property type="evidence" value="ECO:0007669"/>
    <property type="project" value="UniProtKB-UniRule"/>
</dbReference>
<evidence type="ECO:0000256" key="3">
    <source>
        <dbReference type="ARBA" id="ARBA00022763"/>
    </source>
</evidence>
<dbReference type="InterPro" id="IPR027417">
    <property type="entry name" value="P-loop_NTPase"/>
</dbReference>
<evidence type="ECO:0000256" key="1">
    <source>
        <dbReference type="ARBA" id="ARBA00022490"/>
    </source>
</evidence>
<gene>
    <name evidence="9" type="primary">ruvB</name>
    <name evidence="11" type="ORF">BRCON_2375</name>
</gene>
<dbReference type="Pfam" id="PF05496">
    <property type="entry name" value="RuvB_N"/>
    <property type="match status" value="1"/>
</dbReference>
<keyword evidence="6 9" id="KW-0238">DNA-binding</keyword>
<feature type="binding site" evidence="9">
    <location>
        <position position="306"/>
    </location>
    <ligand>
        <name>DNA</name>
        <dbReference type="ChEBI" id="CHEBI:16991"/>
    </ligand>
</feature>
<feature type="binding site" evidence="9">
    <location>
        <position position="17"/>
    </location>
    <ligand>
        <name>ATP</name>
        <dbReference type="ChEBI" id="CHEBI:30616"/>
    </ligand>
</feature>
<feature type="binding site" evidence="9">
    <location>
        <position position="61"/>
    </location>
    <ligand>
        <name>ATP</name>
        <dbReference type="ChEBI" id="CHEBI:30616"/>
    </ligand>
</feature>
<dbReference type="CDD" id="cd00009">
    <property type="entry name" value="AAA"/>
    <property type="match status" value="1"/>
</dbReference>
<comment type="subcellular location">
    <subcellularLocation>
        <location evidence="9">Cytoplasm</location>
    </subcellularLocation>
</comment>
<feature type="binding site" evidence="9">
    <location>
        <position position="62"/>
    </location>
    <ligand>
        <name>Mg(2+)</name>
        <dbReference type="ChEBI" id="CHEBI:18420"/>
    </ligand>
</feature>
<dbReference type="SUPFAM" id="SSF52540">
    <property type="entry name" value="P-loop containing nucleoside triphosphate hydrolases"/>
    <property type="match status" value="1"/>
</dbReference>
<feature type="binding site" evidence="9">
    <location>
        <position position="167"/>
    </location>
    <ligand>
        <name>ATP</name>
        <dbReference type="ChEBI" id="CHEBI:30616"/>
    </ligand>
</feature>
<dbReference type="InterPro" id="IPR036388">
    <property type="entry name" value="WH-like_DNA-bd_sf"/>
</dbReference>
<feature type="binding site" evidence="9">
    <location>
        <position position="214"/>
    </location>
    <ligand>
        <name>ATP</name>
        <dbReference type="ChEBI" id="CHEBI:30616"/>
    </ligand>
</feature>
<dbReference type="PANTHER" id="PTHR42848:SF1">
    <property type="entry name" value="HOLLIDAY JUNCTION BRANCH MIGRATION COMPLEX SUBUNIT RUVB"/>
    <property type="match status" value="1"/>
</dbReference>
<keyword evidence="7 9" id="KW-0233">DNA recombination</keyword>
<feature type="binding site" evidence="9">
    <location>
        <position position="58"/>
    </location>
    <ligand>
        <name>ATP</name>
        <dbReference type="ChEBI" id="CHEBI:30616"/>
    </ligand>
</feature>
<feature type="domain" description="AAA+ ATPase" evidence="10">
    <location>
        <begin position="47"/>
        <end position="180"/>
    </location>
</feature>
<dbReference type="InterPro" id="IPR004605">
    <property type="entry name" value="DNA_helicase_Holl-junc_RuvB"/>
</dbReference>
<comment type="function">
    <text evidence="9">The RuvA-RuvB-RuvC complex processes Holliday junction (HJ) DNA during genetic recombination and DNA repair, while the RuvA-RuvB complex plays an important role in the rescue of blocked DNA replication forks via replication fork reversal (RFR). RuvA specifically binds to HJ cruciform DNA, conferring on it an open structure. The RuvB hexamer acts as an ATP-dependent pump, pulling dsDNA into and through the RuvAB complex. RuvB forms 2 homohexamers on either side of HJ DNA bound by 1 or 2 RuvA tetramers; 4 subunits per hexamer contact DNA at a time. Coordinated motions by a converter formed by DNA-disengaged RuvB subunits stimulates ATP hydrolysis and nucleotide exchange. Immobilization of the converter enables RuvB to convert the ATP-contained energy into a lever motion, pulling 2 nucleotides of DNA out of the RuvA tetramer per ATP hydrolyzed, thus driving DNA branch migration. The RuvB motors rotate together with the DNA substrate, which together with the progressing nucleotide cycle form the mechanistic basis for DNA recombination by continuous HJ branch migration. Branch migration allows RuvC to scan DNA until it finds its consensus sequence, where it cleaves and resolves cruciform DNA.</text>
</comment>
<evidence type="ECO:0000256" key="8">
    <source>
        <dbReference type="ARBA" id="ARBA00023204"/>
    </source>
</evidence>
<dbReference type="InterPro" id="IPR003593">
    <property type="entry name" value="AAA+_ATPase"/>
</dbReference>
<dbReference type="Gene3D" id="1.10.8.60">
    <property type="match status" value="1"/>
</dbReference>
<dbReference type="InterPro" id="IPR036390">
    <property type="entry name" value="WH_DNA-bd_sf"/>
</dbReference>
<comment type="caution">
    <text evidence="9">Lacks conserved residue(s) required for the propagation of feature annotation.</text>
</comment>
<dbReference type="KEGG" id="schv:BRCON_2375"/>
<feature type="region of interest" description="Small ATPAse domain (RuvB-S)" evidence="9">
    <location>
        <begin position="178"/>
        <end position="248"/>
    </location>
</feature>
<dbReference type="NCBIfam" id="TIGR00635">
    <property type="entry name" value="ruvB"/>
    <property type="match status" value="1"/>
</dbReference>
<dbReference type="Gene3D" id="3.40.50.300">
    <property type="entry name" value="P-loop containing nucleotide triphosphate hydrolases"/>
    <property type="match status" value="1"/>
</dbReference>
<dbReference type="GO" id="GO:0005524">
    <property type="term" value="F:ATP binding"/>
    <property type="evidence" value="ECO:0007669"/>
    <property type="project" value="UniProtKB-UniRule"/>
</dbReference>
<dbReference type="GO" id="GO:0048476">
    <property type="term" value="C:Holliday junction resolvase complex"/>
    <property type="evidence" value="ECO:0007669"/>
    <property type="project" value="UniProtKB-UniRule"/>
</dbReference>
<dbReference type="Pfam" id="PF17864">
    <property type="entry name" value="AAA_lid_4"/>
    <property type="match status" value="1"/>
</dbReference>
<dbReference type="SMART" id="SM00382">
    <property type="entry name" value="AAA"/>
    <property type="match status" value="1"/>
</dbReference>
<evidence type="ECO:0000256" key="4">
    <source>
        <dbReference type="ARBA" id="ARBA00022801"/>
    </source>
</evidence>
<keyword evidence="11" id="KW-0347">Helicase</keyword>
<evidence type="ECO:0000313" key="11">
    <source>
        <dbReference type="EMBL" id="AXA37145.1"/>
    </source>
</evidence>
<dbReference type="EC" id="3.6.4.-" evidence="9"/>
<feature type="binding site" evidence="9">
    <location>
        <position position="62"/>
    </location>
    <ligand>
        <name>ATP</name>
        <dbReference type="ChEBI" id="CHEBI:30616"/>
    </ligand>
</feature>
<keyword evidence="4 9" id="KW-0378">Hydrolase</keyword>
<dbReference type="GO" id="GO:0009378">
    <property type="term" value="F:four-way junction helicase activity"/>
    <property type="evidence" value="ECO:0007669"/>
    <property type="project" value="InterPro"/>
</dbReference>
<dbReference type="InterPro" id="IPR008824">
    <property type="entry name" value="RuvB-like_N"/>
</dbReference>